<sequence length="145" mass="15449">MWSRVAALNGLARQRRIPSPTDPVGVAHLAEVYYPVNDAVVSARQTLLKSWLLYAVLVVQPALSIAMLVLCAFFCATPIDDGFGLVVILAGVEKESLDLLKGAALSGEVKYQVALDIAVVNAEACTGRPGRIEGSQAGAWKEVEQ</sequence>
<dbReference type="Proteomes" id="UP001357485">
    <property type="component" value="Unassembled WGS sequence"/>
</dbReference>
<gene>
    <name evidence="2" type="ORF">LTR16_005442</name>
</gene>
<keyword evidence="3" id="KW-1185">Reference proteome</keyword>
<comment type="caution">
    <text evidence="2">The sequence shown here is derived from an EMBL/GenBank/DDBJ whole genome shotgun (WGS) entry which is preliminary data.</text>
</comment>
<evidence type="ECO:0000313" key="3">
    <source>
        <dbReference type="Proteomes" id="UP001357485"/>
    </source>
</evidence>
<organism evidence="2 3">
    <name type="scientific">Cryomyces antarcticus</name>
    <dbReference type="NCBI Taxonomy" id="329879"/>
    <lineage>
        <taxon>Eukaryota</taxon>
        <taxon>Fungi</taxon>
        <taxon>Dikarya</taxon>
        <taxon>Ascomycota</taxon>
        <taxon>Pezizomycotina</taxon>
        <taxon>Dothideomycetes</taxon>
        <taxon>Dothideomycetes incertae sedis</taxon>
        <taxon>Cryomyces</taxon>
    </lineage>
</organism>
<reference evidence="2 3" key="1">
    <citation type="submission" date="2023-08" db="EMBL/GenBank/DDBJ databases">
        <title>Black Yeasts Isolated from many extreme environments.</title>
        <authorList>
            <person name="Coleine C."/>
            <person name="Stajich J.E."/>
            <person name="Selbmann L."/>
        </authorList>
    </citation>
    <scope>NUCLEOTIDE SEQUENCE [LARGE SCALE GENOMIC DNA]</scope>
    <source>
        <strain evidence="2 3">CCFEE 536</strain>
    </source>
</reference>
<dbReference type="EMBL" id="JAVRRA010017288">
    <property type="protein sequence ID" value="KAK5200634.1"/>
    <property type="molecule type" value="Genomic_DNA"/>
</dbReference>
<keyword evidence="1" id="KW-1133">Transmembrane helix</keyword>
<name>A0ABR0LME5_9PEZI</name>
<protein>
    <submittedName>
        <fullName evidence="2">Uncharacterized protein</fullName>
    </submittedName>
</protein>
<feature type="transmembrane region" description="Helical" evidence="1">
    <location>
        <begin position="51"/>
        <end position="75"/>
    </location>
</feature>
<evidence type="ECO:0000313" key="2">
    <source>
        <dbReference type="EMBL" id="KAK5200634.1"/>
    </source>
</evidence>
<evidence type="ECO:0000256" key="1">
    <source>
        <dbReference type="SAM" id="Phobius"/>
    </source>
</evidence>
<accession>A0ABR0LME5</accession>
<keyword evidence="1" id="KW-0812">Transmembrane</keyword>
<proteinExistence type="predicted"/>
<keyword evidence="1" id="KW-0472">Membrane</keyword>